<evidence type="ECO:0000313" key="2">
    <source>
        <dbReference type="Proteomes" id="UP001380365"/>
    </source>
</evidence>
<reference evidence="1 2" key="1">
    <citation type="submission" date="2023-12" db="EMBL/GenBank/DDBJ databases">
        <title>Gut-associated functions are favored during microbiome assembly across C. elegans life.</title>
        <authorList>
            <person name="Zimmermann J."/>
        </authorList>
    </citation>
    <scope>NUCLEOTIDE SEQUENCE [LARGE SCALE GENOMIC DNA]</scope>
    <source>
        <strain evidence="1 2">JUb134</strain>
    </source>
</reference>
<protein>
    <submittedName>
        <fullName evidence="1">DUF2199 domain-containing protein</fullName>
    </submittedName>
</protein>
<comment type="caution">
    <text evidence="1">The sequence shown here is derived from an EMBL/GenBank/DDBJ whole genome shotgun (WGS) entry which is preliminary data.</text>
</comment>
<organism evidence="1 2">
    <name type="scientific">Sphingomonas molluscorum</name>
    <dbReference type="NCBI Taxonomy" id="418184"/>
    <lineage>
        <taxon>Bacteria</taxon>
        <taxon>Pseudomonadati</taxon>
        <taxon>Pseudomonadota</taxon>
        <taxon>Alphaproteobacteria</taxon>
        <taxon>Sphingomonadales</taxon>
        <taxon>Sphingomonadaceae</taxon>
        <taxon>Sphingomonas</taxon>
    </lineage>
</organism>
<accession>A0ABU8Q196</accession>
<proteinExistence type="predicted"/>
<dbReference type="Proteomes" id="UP001380365">
    <property type="component" value="Unassembled WGS sequence"/>
</dbReference>
<dbReference type="Pfam" id="PF09965">
    <property type="entry name" value="DUF2199"/>
    <property type="match status" value="1"/>
</dbReference>
<dbReference type="RefSeq" id="WP_204991294.1">
    <property type="nucleotide sequence ID" value="NZ_JBBGZA010000001.1"/>
</dbReference>
<name>A0ABU8Q196_9SPHN</name>
<dbReference type="EMBL" id="JBBGZA010000001">
    <property type="protein sequence ID" value="MEJ5093502.1"/>
    <property type="molecule type" value="Genomic_DNA"/>
</dbReference>
<gene>
    <name evidence="1" type="ORF">WH159_02930</name>
</gene>
<evidence type="ECO:0000313" key="1">
    <source>
        <dbReference type="EMBL" id="MEJ5093502.1"/>
    </source>
</evidence>
<dbReference type="InterPro" id="IPR018697">
    <property type="entry name" value="DUF2199"/>
</dbReference>
<sequence>MSWFRRKRASPLASLAGEWRCAGCGERHSGLMDLAAAAPDPWPHDGDREPNGAIRFDGDFLSEDFCVLEGRYFFVRAVLEIPVHGLAEKFGFGCWSTLSRANFDLYLAGFDDGRFPDGGPWSGWLSNRLEHFTDEEPLALLVFPQPGRQRPTLLVQDDSHPLAIAQHEGVTAQRLLALLHFYGHAPAA</sequence>
<keyword evidence="2" id="KW-1185">Reference proteome</keyword>